<dbReference type="PANTHER" id="PTHR34153">
    <property type="entry name" value="SI:CH211-262H13.3-RELATED-RELATED"/>
    <property type="match status" value="1"/>
</dbReference>
<protein>
    <recommendedName>
        <fullName evidence="2">DUF4806 domain-containing protein</fullName>
    </recommendedName>
</protein>
<proteinExistence type="predicted"/>
<dbReference type="EMBL" id="JBHFQA010000020">
    <property type="protein sequence ID" value="KAL2081724.1"/>
    <property type="molecule type" value="Genomic_DNA"/>
</dbReference>
<evidence type="ECO:0000259" key="2">
    <source>
        <dbReference type="Pfam" id="PF16064"/>
    </source>
</evidence>
<evidence type="ECO:0000313" key="3">
    <source>
        <dbReference type="EMBL" id="KAL2081724.1"/>
    </source>
</evidence>
<dbReference type="AlphaFoldDB" id="A0ABD1J3E9"/>
<accession>A0ABD1J3E9</accession>
<comment type="caution">
    <text evidence="3">The sequence shown here is derived from an EMBL/GenBank/DDBJ whole genome shotgun (WGS) entry which is preliminary data.</text>
</comment>
<name>A0ABD1J3E9_9TELE</name>
<dbReference type="Proteomes" id="UP001591681">
    <property type="component" value="Unassembled WGS sequence"/>
</dbReference>
<dbReference type="Pfam" id="PF16064">
    <property type="entry name" value="DUF4806"/>
    <property type="match status" value="1"/>
</dbReference>
<organism evidence="3 4">
    <name type="scientific">Coilia grayii</name>
    <name type="common">Gray's grenadier anchovy</name>
    <dbReference type="NCBI Taxonomy" id="363190"/>
    <lineage>
        <taxon>Eukaryota</taxon>
        <taxon>Metazoa</taxon>
        <taxon>Chordata</taxon>
        <taxon>Craniata</taxon>
        <taxon>Vertebrata</taxon>
        <taxon>Euteleostomi</taxon>
        <taxon>Actinopterygii</taxon>
        <taxon>Neopterygii</taxon>
        <taxon>Teleostei</taxon>
        <taxon>Clupei</taxon>
        <taxon>Clupeiformes</taxon>
        <taxon>Clupeoidei</taxon>
        <taxon>Engraulidae</taxon>
        <taxon>Coilinae</taxon>
        <taxon>Coilia</taxon>
    </lineage>
</organism>
<feature type="compositionally biased region" description="Basic and acidic residues" evidence="1">
    <location>
        <begin position="102"/>
        <end position="112"/>
    </location>
</feature>
<reference evidence="3 4" key="1">
    <citation type="submission" date="2024-09" db="EMBL/GenBank/DDBJ databases">
        <title>A chromosome-level genome assembly of Gray's grenadier anchovy, Coilia grayii.</title>
        <authorList>
            <person name="Fu Z."/>
        </authorList>
    </citation>
    <scope>NUCLEOTIDE SEQUENCE [LARGE SCALE GENOMIC DNA]</scope>
    <source>
        <strain evidence="3">G4</strain>
        <tissue evidence="3">Muscle</tissue>
    </source>
</reference>
<dbReference type="InterPro" id="IPR032071">
    <property type="entry name" value="DUF4806"/>
</dbReference>
<feature type="region of interest" description="Disordered" evidence="1">
    <location>
        <begin position="1"/>
        <end position="112"/>
    </location>
</feature>
<sequence length="354" mass="39144">MAGERKPGSNSGVRALERGVGKLEVPVPGEETGSEEKLESGAPGENGRGVENPGGGVSGESSGGGEKPEKRAPGWNDRGVEAPGLKARGEKAVENQDSSPDVDGKGGPEDRFEKGEWARRIRFFTETDEIEVVPNDWLSLDKMVTFWPPYKSSKCSAAVIKNEVPDEEHLCSIILNRKKSSRVAVEMPLTPVPPEMPQYVFLYISFVINYEVQHMFDQGGKLYKLLEEINGQVRQNTLLLQALHKKQNAADLGEVDFDFPLTTFTCVRNIENWIANNQEAKRSLTRYLCSLGGATPKDILNRILRHIINDELARKFNWRGRGAKSPFSALCLAKVVIGTVTTITLYDNTNVQKC</sequence>
<gene>
    <name evidence="3" type="ORF">ACEWY4_023577</name>
</gene>
<feature type="domain" description="DUF4806" evidence="2">
    <location>
        <begin position="256"/>
        <end position="328"/>
    </location>
</feature>
<dbReference type="PANTHER" id="PTHR34153:SF2">
    <property type="entry name" value="SI:CH211-262H13.3-RELATED"/>
    <property type="match status" value="1"/>
</dbReference>
<feature type="compositionally biased region" description="Gly residues" evidence="1">
    <location>
        <begin position="44"/>
        <end position="65"/>
    </location>
</feature>
<evidence type="ECO:0000313" key="4">
    <source>
        <dbReference type="Proteomes" id="UP001591681"/>
    </source>
</evidence>
<keyword evidence="4" id="KW-1185">Reference proteome</keyword>
<evidence type="ECO:0000256" key="1">
    <source>
        <dbReference type="SAM" id="MobiDB-lite"/>
    </source>
</evidence>